<organism evidence="2 3">
    <name type="scientific">Phaseolus coccineus</name>
    <name type="common">Scarlet runner bean</name>
    <name type="synonym">Phaseolus multiflorus</name>
    <dbReference type="NCBI Taxonomy" id="3886"/>
    <lineage>
        <taxon>Eukaryota</taxon>
        <taxon>Viridiplantae</taxon>
        <taxon>Streptophyta</taxon>
        <taxon>Embryophyta</taxon>
        <taxon>Tracheophyta</taxon>
        <taxon>Spermatophyta</taxon>
        <taxon>Magnoliopsida</taxon>
        <taxon>eudicotyledons</taxon>
        <taxon>Gunneridae</taxon>
        <taxon>Pentapetalae</taxon>
        <taxon>rosids</taxon>
        <taxon>fabids</taxon>
        <taxon>Fabales</taxon>
        <taxon>Fabaceae</taxon>
        <taxon>Papilionoideae</taxon>
        <taxon>50 kb inversion clade</taxon>
        <taxon>NPAAA clade</taxon>
        <taxon>indigoferoid/millettioid clade</taxon>
        <taxon>Phaseoleae</taxon>
        <taxon>Phaseolus</taxon>
    </lineage>
</organism>
<comment type="caution">
    <text evidence="2">The sequence shown here is derived from an EMBL/GenBank/DDBJ whole genome shotgun (WGS) entry which is preliminary data.</text>
</comment>
<name>A0AAN9NTP6_PHACN</name>
<keyword evidence="1" id="KW-0472">Membrane</keyword>
<evidence type="ECO:0000313" key="2">
    <source>
        <dbReference type="EMBL" id="KAK7379140.1"/>
    </source>
</evidence>
<feature type="transmembrane region" description="Helical" evidence="1">
    <location>
        <begin position="47"/>
        <end position="68"/>
    </location>
</feature>
<gene>
    <name evidence="2" type="ORF">VNO80_04593</name>
</gene>
<reference evidence="2 3" key="1">
    <citation type="submission" date="2024-01" db="EMBL/GenBank/DDBJ databases">
        <title>The genomes of 5 underutilized Papilionoideae crops provide insights into root nodulation and disease resistanc.</title>
        <authorList>
            <person name="Jiang F."/>
        </authorList>
    </citation>
    <scope>NUCLEOTIDE SEQUENCE [LARGE SCALE GENOMIC DNA]</scope>
    <source>
        <strain evidence="2">JINMINGXINNONG_FW02</strain>
        <tissue evidence="2">Leaves</tissue>
    </source>
</reference>
<evidence type="ECO:0000313" key="3">
    <source>
        <dbReference type="Proteomes" id="UP001374584"/>
    </source>
</evidence>
<evidence type="ECO:0000256" key="1">
    <source>
        <dbReference type="SAM" id="Phobius"/>
    </source>
</evidence>
<keyword evidence="1" id="KW-0812">Transmembrane</keyword>
<accession>A0AAN9NTP6</accession>
<keyword evidence="1" id="KW-1133">Transmembrane helix</keyword>
<dbReference type="AlphaFoldDB" id="A0AAN9NTP6"/>
<dbReference type="EMBL" id="JAYMYR010000002">
    <property type="protein sequence ID" value="KAK7379140.1"/>
    <property type="molecule type" value="Genomic_DNA"/>
</dbReference>
<keyword evidence="3" id="KW-1185">Reference proteome</keyword>
<protein>
    <submittedName>
        <fullName evidence="2">Uncharacterized protein</fullName>
    </submittedName>
</protein>
<proteinExistence type="predicted"/>
<sequence length="75" mass="8437">MFVSNIVYNFCACAFAKFSSHVIAGHVPLTCALDLSCEEIMIGEDELWFTTLIFVSTACNNVVFLFNFQIKYLKG</sequence>
<dbReference type="Proteomes" id="UP001374584">
    <property type="component" value="Unassembled WGS sequence"/>
</dbReference>